<keyword evidence="1" id="KW-0812">Transmembrane</keyword>
<accession>A0A0A9BYL4</accession>
<dbReference type="PROSITE" id="PS51257">
    <property type="entry name" value="PROKAR_LIPOPROTEIN"/>
    <property type="match status" value="1"/>
</dbReference>
<dbReference type="EMBL" id="GBRH01230582">
    <property type="protein sequence ID" value="JAD67313.1"/>
    <property type="molecule type" value="Transcribed_RNA"/>
</dbReference>
<protein>
    <submittedName>
        <fullName evidence="2">Uncharacterized protein</fullName>
    </submittedName>
</protein>
<sequence>MVCRESDLLHFMVFFFYITMGCMRFSLRYATYLFVLGYIVPDILT</sequence>
<name>A0A0A9BYL4_ARUDO</name>
<evidence type="ECO:0000313" key="2">
    <source>
        <dbReference type="EMBL" id="JAD67313.1"/>
    </source>
</evidence>
<proteinExistence type="predicted"/>
<keyword evidence="1" id="KW-1133">Transmembrane helix</keyword>
<dbReference type="AlphaFoldDB" id="A0A0A9BYL4"/>
<reference evidence="2" key="2">
    <citation type="journal article" date="2015" name="Data Brief">
        <title>Shoot transcriptome of the giant reed, Arundo donax.</title>
        <authorList>
            <person name="Barrero R.A."/>
            <person name="Guerrero F.D."/>
            <person name="Moolhuijzen P."/>
            <person name="Goolsby J.A."/>
            <person name="Tidwell J."/>
            <person name="Bellgard S.E."/>
            <person name="Bellgard M.I."/>
        </authorList>
    </citation>
    <scope>NUCLEOTIDE SEQUENCE</scope>
    <source>
        <tissue evidence="2">Shoot tissue taken approximately 20 cm above the soil surface</tissue>
    </source>
</reference>
<organism evidence="2">
    <name type="scientific">Arundo donax</name>
    <name type="common">Giant reed</name>
    <name type="synonym">Donax arundinaceus</name>
    <dbReference type="NCBI Taxonomy" id="35708"/>
    <lineage>
        <taxon>Eukaryota</taxon>
        <taxon>Viridiplantae</taxon>
        <taxon>Streptophyta</taxon>
        <taxon>Embryophyta</taxon>
        <taxon>Tracheophyta</taxon>
        <taxon>Spermatophyta</taxon>
        <taxon>Magnoliopsida</taxon>
        <taxon>Liliopsida</taxon>
        <taxon>Poales</taxon>
        <taxon>Poaceae</taxon>
        <taxon>PACMAD clade</taxon>
        <taxon>Arundinoideae</taxon>
        <taxon>Arundineae</taxon>
        <taxon>Arundo</taxon>
    </lineage>
</organism>
<evidence type="ECO:0000256" key="1">
    <source>
        <dbReference type="SAM" id="Phobius"/>
    </source>
</evidence>
<feature type="transmembrane region" description="Helical" evidence="1">
    <location>
        <begin position="12"/>
        <end position="40"/>
    </location>
</feature>
<keyword evidence="1" id="KW-0472">Membrane</keyword>
<reference evidence="2" key="1">
    <citation type="submission" date="2014-09" db="EMBL/GenBank/DDBJ databases">
        <authorList>
            <person name="Magalhaes I.L.F."/>
            <person name="Oliveira U."/>
            <person name="Santos F.R."/>
            <person name="Vidigal T.H.D.A."/>
            <person name="Brescovit A.D."/>
            <person name="Santos A.J."/>
        </authorList>
    </citation>
    <scope>NUCLEOTIDE SEQUENCE</scope>
    <source>
        <tissue evidence="2">Shoot tissue taken approximately 20 cm above the soil surface</tissue>
    </source>
</reference>